<dbReference type="EMBL" id="SZQL01000015">
    <property type="protein sequence ID" value="TKK66321.1"/>
    <property type="molecule type" value="Genomic_DNA"/>
</dbReference>
<dbReference type="RefSeq" id="WP_137263053.1">
    <property type="nucleotide sequence ID" value="NZ_SZQL01000015.1"/>
</dbReference>
<evidence type="ECO:0000313" key="1">
    <source>
        <dbReference type="EMBL" id="TKK66321.1"/>
    </source>
</evidence>
<protein>
    <submittedName>
        <fullName evidence="1">Uncharacterized protein</fullName>
    </submittedName>
</protein>
<dbReference type="Proteomes" id="UP000305848">
    <property type="component" value="Unassembled WGS sequence"/>
</dbReference>
<dbReference type="Pfam" id="PF26622">
    <property type="entry name" value="DUF8199"/>
    <property type="match status" value="1"/>
</dbReference>
<evidence type="ECO:0000313" key="2">
    <source>
        <dbReference type="Proteomes" id="UP000305848"/>
    </source>
</evidence>
<reference evidence="1 2" key="1">
    <citation type="submission" date="2019-05" db="EMBL/GenBank/DDBJ databases">
        <title>Panacibacter sp. strain 17mud1-8 Genome sequencing and assembly.</title>
        <authorList>
            <person name="Chhetri G."/>
        </authorList>
    </citation>
    <scope>NUCLEOTIDE SEQUENCE [LARGE SCALE GENOMIC DNA]</scope>
    <source>
        <strain evidence="1 2">17mud1-8</strain>
    </source>
</reference>
<dbReference type="InterPro" id="IPR058060">
    <property type="entry name" value="HYC_CC_PP"/>
</dbReference>
<dbReference type="InterPro" id="IPR058512">
    <property type="entry name" value="DUF8199"/>
</dbReference>
<comment type="caution">
    <text evidence="1">The sequence shown here is derived from an EMBL/GenBank/DDBJ whole genome shotgun (WGS) entry which is preliminary data.</text>
</comment>
<accession>A0A4U3KV31</accession>
<name>A0A4U3KV31_9BACT</name>
<proteinExistence type="predicted"/>
<keyword evidence="2" id="KW-1185">Reference proteome</keyword>
<sequence>MKKIALILLILIYAISTFGVGLKEFYCCGKLTSISISLVDTGKDKCKKGDSKDDCCKSKYQFLQVKDKHFASVHPSLPLKYSIALVPTNLSFHTVSLLPKKIDVINGSHAPPIISAVPIYITNCAFRI</sequence>
<dbReference type="AlphaFoldDB" id="A0A4U3KV31"/>
<gene>
    <name evidence="1" type="ORF">FC093_17200</name>
</gene>
<dbReference type="NCBIfam" id="NF047658">
    <property type="entry name" value="HYC_CC_PP"/>
    <property type="match status" value="1"/>
</dbReference>
<organism evidence="1 2">
    <name type="scientific">Ilyomonas limi</name>
    <dbReference type="NCBI Taxonomy" id="2575867"/>
    <lineage>
        <taxon>Bacteria</taxon>
        <taxon>Pseudomonadati</taxon>
        <taxon>Bacteroidota</taxon>
        <taxon>Chitinophagia</taxon>
        <taxon>Chitinophagales</taxon>
        <taxon>Chitinophagaceae</taxon>
        <taxon>Ilyomonas</taxon>
    </lineage>
</organism>
<dbReference type="OrthoDB" id="676308at2"/>